<feature type="transmembrane region" description="Helical" evidence="1">
    <location>
        <begin position="42"/>
        <end position="63"/>
    </location>
</feature>
<protein>
    <submittedName>
        <fullName evidence="2">DedA family protein</fullName>
    </submittedName>
</protein>
<evidence type="ECO:0000313" key="2">
    <source>
        <dbReference type="EMBL" id="HIW07116.1"/>
    </source>
</evidence>
<evidence type="ECO:0000313" key="3">
    <source>
        <dbReference type="Proteomes" id="UP000823934"/>
    </source>
</evidence>
<name>A0A9D1Q6M2_9GAMM</name>
<dbReference type="PANTHER" id="PTHR42709:SF4">
    <property type="entry name" value="INNER MEMBRANE PROTEIN YQAA"/>
    <property type="match status" value="1"/>
</dbReference>
<dbReference type="Proteomes" id="UP000823934">
    <property type="component" value="Unassembled WGS sequence"/>
</dbReference>
<dbReference type="InterPro" id="IPR051311">
    <property type="entry name" value="DedA_domain"/>
</dbReference>
<reference evidence="2" key="2">
    <citation type="submission" date="2021-04" db="EMBL/GenBank/DDBJ databases">
        <authorList>
            <person name="Gilroy R."/>
        </authorList>
    </citation>
    <scope>NUCLEOTIDE SEQUENCE</scope>
    <source>
        <strain evidence="2">CHK160-9182</strain>
    </source>
</reference>
<feature type="transmembrane region" description="Helical" evidence="1">
    <location>
        <begin position="116"/>
        <end position="137"/>
    </location>
</feature>
<gene>
    <name evidence="2" type="ORF">H9889_07320</name>
</gene>
<proteinExistence type="predicted"/>
<accession>A0A9D1Q6M2</accession>
<feature type="transmembrane region" description="Helical" evidence="1">
    <location>
        <begin position="84"/>
        <end position="110"/>
    </location>
</feature>
<sequence>MITSVTEGLWLLIFSSVTSSTILPGSSELVLAAFIHKHPDYAISAWLIATIFNTIGSLIMLTVGRIIPNRRKIKPKTEAFIHKYGAWALLLSGLPFIGDVLPIAAGWFRLNIWKSALAILIGKGVRYLFIVFFLEVAQKII</sequence>
<dbReference type="EMBL" id="DXHP01000165">
    <property type="protein sequence ID" value="HIW07116.1"/>
    <property type="molecule type" value="Genomic_DNA"/>
</dbReference>
<keyword evidence="1" id="KW-1133">Transmembrane helix</keyword>
<comment type="caution">
    <text evidence="2">The sequence shown here is derived from an EMBL/GenBank/DDBJ whole genome shotgun (WGS) entry which is preliminary data.</text>
</comment>
<keyword evidence="1" id="KW-0812">Transmembrane</keyword>
<reference evidence="2" key="1">
    <citation type="journal article" date="2021" name="PeerJ">
        <title>Extensive microbial diversity within the chicken gut microbiome revealed by metagenomics and culture.</title>
        <authorList>
            <person name="Gilroy R."/>
            <person name="Ravi A."/>
            <person name="Getino M."/>
            <person name="Pursley I."/>
            <person name="Horton D.L."/>
            <person name="Alikhan N.F."/>
            <person name="Baker D."/>
            <person name="Gharbi K."/>
            <person name="Hall N."/>
            <person name="Watson M."/>
            <person name="Adriaenssens E.M."/>
            <person name="Foster-Nyarko E."/>
            <person name="Jarju S."/>
            <person name="Secka A."/>
            <person name="Antonio M."/>
            <person name="Oren A."/>
            <person name="Chaudhuri R.R."/>
            <person name="La Ragione R."/>
            <person name="Hildebrand F."/>
            <person name="Pallen M.J."/>
        </authorList>
    </citation>
    <scope>NUCLEOTIDE SEQUENCE</scope>
    <source>
        <strain evidence="2">CHK160-9182</strain>
    </source>
</reference>
<keyword evidence="1" id="KW-0472">Membrane</keyword>
<evidence type="ECO:0000256" key="1">
    <source>
        <dbReference type="SAM" id="Phobius"/>
    </source>
</evidence>
<dbReference type="PANTHER" id="PTHR42709">
    <property type="entry name" value="ALKALINE PHOSPHATASE LIKE PROTEIN"/>
    <property type="match status" value="1"/>
</dbReference>
<organism evidence="2 3">
    <name type="scientific">Candidatus Ignatzschineria merdigallinarum</name>
    <dbReference type="NCBI Taxonomy" id="2838621"/>
    <lineage>
        <taxon>Bacteria</taxon>
        <taxon>Pseudomonadati</taxon>
        <taxon>Pseudomonadota</taxon>
        <taxon>Gammaproteobacteria</taxon>
        <taxon>Cardiobacteriales</taxon>
        <taxon>Ignatzschineriaceae</taxon>
        <taxon>Ignatzschineria</taxon>
    </lineage>
</organism>
<dbReference type="AlphaFoldDB" id="A0A9D1Q6M2"/>